<dbReference type="EMBL" id="AFNW01000377">
    <property type="protein sequence ID" value="EKJ68875.1"/>
    <property type="molecule type" value="Genomic_DNA"/>
</dbReference>
<name>K3VXG8_FUSPC</name>
<comment type="caution">
    <text evidence="2">The sequence shown here is derived from an EMBL/GenBank/DDBJ whole genome shotgun (WGS) entry which is preliminary data.</text>
</comment>
<protein>
    <submittedName>
        <fullName evidence="2">Uncharacterized protein</fullName>
    </submittedName>
</protein>
<accession>K3VXG8</accession>
<evidence type="ECO:0000313" key="3">
    <source>
        <dbReference type="Proteomes" id="UP000007978"/>
    </source>
</evidence>
<organism evidence="2 3">
    <name type="scientific">Fusarium pseudograminearum (strain CS3096)</name>
    <name type="common">Wheat and barley crown-rot fungus</name>
    <dbReference type="NCBI Taxonomy" id="1028729"/>
    <lineage>
        <taxon>Eukaryota</taxon>
        <taxon>Fungi</taxon>
        <taxon>Dikarya</taxon>
        <taxon>Ascomycota</taxon>
        <taxon>Pezizomycotina</taxon>
        <taxon>Sordariomycetes</taxon>
        <taxon>Hypocreomycetidae</taxon>
        <taxon>Hypocreales</taxon>
        <taxon>Nectriaceae</taxon>
        <taxon>Fusarium</taxon>
    </lineage>
</organism>
<reference evidence="2 3" key="1">
    <citation type="journal article" date="2012" name="PLoS Pathog.">
        <title>Comparative pathogenomics reveals horizontally acquired novel virulence genes in fungi infecting cereal hosts.</title>
        <authorList>
            <person name="Gardiner D.M."/>
            <person name="McDonald M.C."/>
            <person name="Covarelli L."/>
            <person name="Solomon P.S."/>
            <person name="Rusu A.G."/>
            <person name="Marshall M."/>
            <person name="Kazan K."/>
            <person name="Chakraborty S."/>
            <person name="McDonald B.A."/>
            <person name="Manners J.M."/>
        </authorList>
    </citation>
    <scope>NUCLEOTIDE SEQUENCE [LARGE SCALE GENOMIC DNA]</scope>
    <source>
        <strain evidence="2 3">CS3096</strain>
    </source>
</reference>
<dbReference type="Proteomes" id="UP000007978">
    <property type="component" value="Chromosome 1"/>
</dbReference>
<dbReference type="RefSeq" id="XP_009262329.1">
    <property type="nucleotide sequence ID" value="XM_009264054.1"/>
</dbReference>
<dbReference type="KEGG" id="fpu:FPSE_10937"/>
<evidence type="ECO:0000256" key="1">
    <source>
        <dbReference type="SAM" id="MobiDB-lite"/>
    </source>
</evidence>
<gene>
    <name evidence="2" type="ORF">FPSE_10937</name>
</gene>
<dbReference type="GeneID" id="20369554"/>
<proteinExistence type="predicted"/>
<dbReference type="HOGENOM" id="CLU_2776054_0_0_1"/>
<sequence length="69" mass="7861">MSNATLFFPSSRRGDEEKKKAKRRSGAFPASWQPLMLAQANTYQGTSRVKFSTWERARAAFLPRIPPQC</sequence>
<keyword evidence="3" id="KW-1185">Reference proteome</keyword>
<dbReference type="AlphaFoldDB" id="K3VXG8"/>
<evidence type="ECO:0000313" key="2">
    <source>
        <dbReference type="EMBL" id="EKJ68875.1"/>
    </source>
</evidence>
<feature type="region of interest" description="Disordered" evidence="1">
    <location>
        <begin position="1"/>
        <end position="27"/>
    </location>
</feature>